<organism evidence="6 7">
    <name type="scientific">Mycobacterium kiyosense</name>
    <dbReference type="NCBI Taxonomy" id="2871094"/>
    <lineage>
        <taxon>Bacteria</taxon>
        <taxon>Bacillati</taxon>
        <taxon>Actinomycetota</taxon>
        <taxon>Actinomycetes</taxon>
        <taxon>Mycobacteriales</taxon>
        <taxon>Mycobacteriaceae</taxon>
        <taxon>Mycobacterium</taxon>
    </lineage>
</organism>
<dbReference type="Gene3D" id="3.50.50.60">
    <property type="entry name" value="FAD/NAD(P)-binding domain"/>
    <property type="match status" value="2"/>
</dbReference>
<dbReference type="PANTHER" id="PTHR42877">
    <property type="entry name" value="L-ORNITHINE N(5)-MONOOXYGENASE-RELATED"/>
    <property type="match status" value="1"/>
</dbReference>
<dbReference type="EMBL" id="BRXE01000114">
    <property type="protein sequence ID" value="GLB86073.1"/>
    <property type="molecule type" value="Genomic_DNA"/>
</dbReference>
<dbReference type="GO" id="GO:0050661">
    <property type="term" value="F:NADP binding"/>
    <property type="evidence" value="ECO:0007669"/>
    <property type="project" value="InterPro"/>
</dbReference>
<name>A0A9P3QAW5_9MYCO</name>
<proteinExistence type="inferred from homology"/>
<keyword evidence="2" id="KW-0285">Flavoprotein</keyword>
<keyword evidence="4" id="KW-0560">Oxidoreductase</keyword>
<keyword evidence="3" id="KW-0274">FAD</keyword>
<evidence type="ECO:0000256" key="2">
    <source>
        <dbReference type="ARBA" id="ARBA00022630"/>
    </source>
</evidence>
<evidence type="ECO:0000313" key="7">
    <source>
        <dbReference type="Proteomes" id="UP001064782"/>
    </source>
</evidence>
<dbReference type="GO" id="GO:0050660">
    <property type="term" value="F:flavin adenine dinucleotide binding"/>
    <property type="evidence" value="ECO:0007669"/>
    <property type="project" value="InterPro"/>
</dbReference>
<keyword evidence="7" id="KW-1185">Reference proteome</keyword>
<keyword evidence="6" id="KW-0503">Monooxygenase</keyword>
<comment type="similarity">
    <text evidence="1">Belongs to the FAD-binding monooxygenase family.</text>
</comment>
<dbReference type="PANTHER" id="PTHR42877:SF4">
    <property type="entry name" value="FAD_NAD(P)-BINDING DOMAIN-CONTAINING PROTEIN-RELATED"/>
    <property type="match status" value="1"/>
</dbReference>
<dbReference type="SUPFAM" id="SSF51905">
    <property type="entry name" value="FAD/NAD(P)-binding domain"/>
    <property type="match status" value="2"/>
</dbReference>
<dbReference type="EMBL" id="BRZI01000032">
    <property type="protein sequence ID" value="GLD31898.1"/>
    <property type="molecule type" value="Genomic_DNA"/>
</dbReference>
<dbReference type="Proteomes" id="UP001064782">
    <property type="component" value="Unassembled WGS sequence"/>
</dbReference>
<reference evidence="6" key="1">
    <citation type="submission" date="2022-08" db="EMBL/GenBank/DDBJ databases">
        <title>Mycobacterium kiyosense sp. nov., scotochromogenic slow-glowing species isolated from respiratory specimens.</title>
        <authorList>
            <person name="Fukano H."/>
            <person name="Kazumi Y."/>
            <person name="Sakagami N."/>
            <person name="Ato M."/>
            <person name="Mitarai S."/>
            <person name="Hoshino Y."/>
        </authorList>
    </citation>
    <scope>NUCLEOTIDE SEQUENCE</scope>
    <source>
        <strain evidence="6">1413</strain>
        <strain evidence="5">SRL2020-028</strain>
    </source>
</reference>
<dbReference type="Pfam" id="PF00743">
    <property type="entry name" value="FMO-like"/>
    <property type="match status" value="1"/>
</dbReference>
<evidence type="ECO:0000256" key="3">
    <source>
        <dbReference type="ARBA" id="ARBA00022827"/>
    </source>
</evidence>
<sequence>MNGQVNDSVRQERGAIVIGGGISGIAAVVRLRKEAGIDDVLLIEKSDGLGGTWNDNTYPGAACDIPSLLYSFEFAPNPNWSRMFAPQPEILAYVRRVADELGVTDRALLGTEVTRTVWDEDTQRWLVDTTNGAFAAATLVFGVGALNEPFIPNVPGVADFQGVQFHSARWNHDHDLRGKRVAVVGSAATAVQVVPSIQPDVAHLTYLQRTAGWVMPKPDWRTSRLEYALYRRSTTLLRFARWLQFTFDDLVLMLFLRVRLARLLHVVGRLHLLASVRDPKLRRTLTPHHVIGCKRFMTSNVYYPALTRTNVTVVGHGLKEVRKHSIVAEDGSEHEVDTIIWATGFHTVDPPFLARLLGRNGRTLAEVYGDNPKAYMGSSVPGFPNAYQIWGPNAGTGCNFVMVQAQLNYIVAALRTRVELGAASLDIRAEVVDAWKQEQREKHAKAVFGAGGCDSWYQDPSGDVHAVYAGTMRHMLRRSRRVDATMFHATTRRALLPAVG</sequence>
<dbReference type="AlphaFoldDB" id="A0A9P3QAW5"/>
<dbReference type="InterPro" id="IPR051209">
    <property type="entry name" value="FAD-bind_Monooxygenase_sf"/>
</dbReference>
<dbReference type="InterPro" id="IPR036188">
    <property type="entry name" value="FAD/NAD-bd_sf"/>
</dbReference>
<protein>
    <submittedName>
        <fullName evidence="6">Baeyer-Villiger monooxygenase</fullName>
    </submittedName>
</protein>
<evidence type="ECO:0000256" key="4">
    <source>
        <dbReference type="ARBA" id="ARBA00023002"/>
    </source>
</evidence>
<dbReference type="GO" id="GO:0004499">
    <property type="term" value="F:N,N-dimethylaniline monooxygenase activity"/>
    <property type="evidence" value="ECO:0007669"/>
    <property type="project" value="InterPro"/>
</dbReference>
<gene>
    <name evidence="6" type="ORF">Mkiyose1413_37810</name>
    <name evidence="5" type="ORF">SRL2020028_53290</name>
</gene>
<evidence type="ECO:0000256" key="1">
    <source>
        <dbReference type="ARBA" id="ARBA00010139"/>
    </source>
</evidence>
<comment type="caution">
    <text evidence="6">The sequence shown here is derived from an EMBL/GenBank/DDBJ whole genome shotgun (WGS) entry which is preliminary data.</text>
</comment>
<dbReference type="InterPro" id="IPR020946">
    <property type="entry name" value="Flavin_mOase-like"/>
</dbReference>
<dbReference type="Proteomes" id="UP001165663">
    <property type="component" value="Unassembled WGS sequence"/>
</dbReference>
<evidence type="ECO:0000313" key="6">
    <source>
        <dbReference type="EMBL" id="GLD31898.1"/>
    </source>
</evidence>
<accession>A0A9P3QAW5</accession>
<evidence type="ECO:0000313" key="5">
    <source>
        <dbReference type="EMBL" id="GLB86073.1"/>
    </source>
</evidence>